<reference evidence="1" key="1">
    <citation type="submission" date="2024-02" db="EMBL/GenBank/DDBJ databases">
        <title>Metagenome Assembled Genome of Zalaria obscura JY119.</title>
        <authorList>
            <person name="Vighnesh L."/>
            <person name="Jagadeeshwari U."/>
            <person name="Venkata Ramana C."/>
            <person name="Sasikala C."/>
        </authorList>
    </citation>
    <scope>NUCLEOTIDE SEQUENCE</scope>
    <source>
        <strain evidence="1">JY119</strain>
    </source>
</reference>
<accession>A0ACC3S338</accession>
<gene>
    <name evidence="1" type="primary">CDC39</name>
    <name evidence="1" type="ORF">M8818_007814</name>
</gene>
<protein>
    <submittedName>
        <fullName evidence="1">CCR4-NOT core subunit cdc39</fullName>
    </submittedName>
</protein>
<keyword evidence="2" id="KW-1185">Reference proteome</keyword>
<organism evidence="1 2">
    <name type="scientific">Zalaria obscura</name>
    <dbReference type="NCBI Taxonomy" id="2024903"/>
    <lineage>
        <taxon>Eukaryota</taxon>
        <taxon>Fungi</taxon>
        <taxon>Dikarya</taxon>
        <taxon>Ascomycota</taxon>
        <taxon>Pezizomycotina</taxon>
        <taxon>Dothideomycetes</taxon>
        <taxon>Dothideomycetidae</taxon>
        <taxon>Dothideales</taxon>
        <taxon>Zalariaceae</taxon>
        <taxon>Zalaria</taxon>
    </lineage>
</organism>
<evidence type="ECO:0000313" key="1">
    <source>
        <dbReference type="EMBL" id="KAK8192642.1"/>
    </source>
</evidence>
<evidence type="ECO:0000313" key="2">
    <source>
        <dbReference type="Proteomes" id="UP001320706"/>
    </source>
</evidence>
<dbReference type="Proteomes" id="UP001320706">
    <property type="component" value="Unassembled WGS sequence"/>
</dbReference>
<dbReference type="EMBL" id="JAMKPW020000044">
    <property type="protein sequence ID" value="KAK8192642.1"/>
    <property type="molecule type" value="Genomic_DNA"/>
</dbReference>
<proteinExistence type="predicted"/>
<name>A0ACC3S338_9PEZI</name>
<sequence length="2315" mass="256942">MSFPSSNSLDPSYTSSPTSSGSRNARTQQSAWSSSAQQQGARRGLPPISTGLAHARTVASGQSPSRAAFSPTNSAFTTSQTSRQVTSRQSSASSSSSLFSPPGSSQQQQATGQLLSSARSRNIISLGSPHLASSAAGTSTGGGGGGASGGGGGISRFARASPSLSLSTTGSPISSPQSSGPQSAGSSGQLTSLVITQLNILLSTIKEDKDKSKWDAQAEKIWKLVDSHGMEVFTQYFRRLLVSNASQIFPTSARSQDGSGSYQLLVSEMQKITRDPQQANKIAESLDTTDGDLFRDFDLSTFMDHFRLDHIAKTTLAVACRTASKPDLRTKADAILSNNFENFLRALSTPSLSATENEDDLSPTFIATILDRLIQEPPRTWNEEKRTNLIYAVRLRYDNLRLPVPPAVGAVMSLLDLQSSSLVRLLQRTGPRATSSIEACKDMLSGIEPRDMSYSQVSSALLYMVITQNGGAYDPQIFVSALRQHRSGQRIDWQDVFGSFDRDNLKITKQQFLALFNALLPVARDYENLDIQSLWGGNTWSNLEAQLSFVVAFLSCSPSEIDASQIPRLRTAFSVQDFEDASEEVKAYAAKAVRHPMVSLEATRALFGMIFQSQETYNHAQSLGIPENVINANTDIFVCAASAVEKPWAPLQEQALKQLFYPFFLKSLPNYSFVLHALWKHDKPWLASRLLEAYSQNPMFLTLIFEHAQEHGWVEELLQISNDFGLDFAALAHSHGLVDLDEWATEILQVPSQTLARAISQFLRIKADDDATVQREQVPPATVPLKLRSVYALLNLIHGSLSDEEIAAIERHCIGAYPRLINYGGPFDSILDANSEGGHALSPEADAKMQEQYKLMYGNEVDPRGMVETLQNLKESEDPADQDLFACMIHGLFDEYNCFGEYPLEALATTAVLFGGIISYGVLTSRITLGVALFMVYEAVEKFGPEDSMYKFGLQAAIHFQNRLDEWPSFCDRLIRIPGIRGTEVYTKAEEVVLREAGHDLSGGEQAERALTNGDMEGFGIPDPSELPFTSIHVDPPLRSDLYETPDEDTSDKVMFVLNNVSKRNLEEKFKDLQDALEGPHHQWFAHYLVEDLAKAQPNFQGLYLQILDLFNQKQLWQEVLRETYASVAKILNAESTMQSSTERSNLKNLAVWLGLLTLARNQPILHRNISFKDLLIEAHHTQRLIVAIPFTCKVLAQAAHSKIFRPPNPWLMELIGVLIELYQTGELKLNLKFEIEVLCKELDLDHKTIEPATVIRSLPSLHEIEYAQSYAPEGIDGFGDMHLMGLSKRGPNERFLPQDVLKSLPDLGQLLHYPPSPSNVSQLQLKQIFLSAAQQAITEIIAPVVERSVTIAAISTSQLVEKDFAMESDSERVQASAHTVVKALSGSLALVTCKEPLRMSIMNNIRKMANQHLPEQLPEGSILMFVNDNLDTVCKMVEDAAESQSMAEIDAQIEESVERRRRHRETRPNEPFNHPPVSRWAFYIPEPYKQELGGLNPQQLAIYEEFGRQMRLPSASHTNNTSQDSNRQLPDVLTDSYLPSLPTPAEAPAMPRTGAQQQQQQQQQQRLQAPIGIQSPQVQPQTNGYVNEHNINERVTTLLADIQRSAREAPEEHIRELGPSAPTKGYFEELLHLVEASISKDQLSLMLCERATSILYTDAKSRLEIEVLVRLLVTLCNISVYCGRQLVMYLSTIEDDDRVFNAAVTDCLLATGLVDLHHIDVQIARAFQQRRPVALDFLSSLMDEILLNEHPGALRADFVLSFGTLSQWLAEEPSNEKAKEIMNKLQAPAQVPNGLPSPPGSEKQDQLEYVFEEWVRLLRPDTPERSRSAFINQLQSRDIIKSREDLAEFIRICIESSVDAYEREATSYGTLDNAYLNVDALAKLIVCLIMYQGGTDSAMQGNRATSLEAILCVVVLVANHHHNVRQERFNAKVFFRLFSSILCEIHLARPFLDGSEQELSLVMGRAFLALQPGFFPGFTFSWLTLIGHRLFVPSVLRANDQKGSDLYTEILKALFTQLGEIMNTMEHTPFLMDFYRGTFRLILLLQHDYPDFLTENHLQLISSIPTSLLQMQNVINSAHPASFQDLPDPFTPGLKINRLDQVRQTPHIRGDLSAILAEAGIKTAVDNALAGKEPKLEDIKAIATGIDPAANTDATASLTPPSVDTLLINGLVLHVGNIATVASSSFSAAAPSAKVLEGLVGQCRPEVSYQLICAMTNQVRYPSSHTHYFSTALLHLFTTGTADLQQQIARVLVERLMVARPHPWGIIVTVLELVKNQAYNIWDLEWMKAAPEVERMLLNVAHSQGVAQSPRVMM</sequence>
<comment type="caution">
    <text evidence="1">The sequence shown here is derived from an EMBL/GenBank/DDBJ whole genome shotgun (WGS) entry which is preliminary data.</text>
</comment>